<evidence type="ECO:0000256" key="3">
    <source>
        <dbReference type="ARBA" id="ARBA00023002"/>
    </source>
</evidence>
<dbReference type="Proteomes" id="UP000254060">
    <property type="component" value="Unassembled WGS sequence"/>
</dbReference>
<keyword evidence="2 6" id="KW-0049">Antioxidant</keyword>
<dbReference type="SUPFAM" id="SSF52833">
    <property type="entry name" value="Thioredoxin-like"/>
    <property type="match status" value="1"/>
</dbReference>
<gene>
    <name evidence="6 8" type="primary">tpx</name>
    <name evidence="8" type="ORF">NCTC13163_01079</name>
</gene>
<comment type="caution">
    <text evidence="6">Lacks conserved residue(s) required for the propagation of feature annotation.</text>
</comment>
<comment type="similarity">
    <text evidence="6">Belongs to the peroxiredoxin family. Tpx subfamily.</text>
</comment>
<accession>A0A377FT41</accession>
<dbReference type="GO" id="GO:0008379">
    <property type="term" value="F:thioredoxin peroxidase activity"/>
    <property type="evidence" value="ECO:0007669"/>
    <property type="project" value="UniProtKB-UniRule"/>
</dbReference>
<dbReference type="Gene3D" id="3.40.30.10">
    <property type="entry name" value="Glutaredoxin"/>
    <property type="match status" value="1"/>
</dbReference>
<keyword evidence="4" id="KW-1015">Disulfide bond</keyword>
<dbReference type="AlphaFoldDB" id="A0A377FT41"/>
<name>A0A377FT41_9BACL</name>
<dbReference type="NCBIfam" id="NF001808">
    <property type="entry name" value="PRK00522.1"/>
    <property type="match status" value="1"/>
</dbReference>
<protein>
    <recommendedName>
        <fullName evidence="6">Thiol peroxidase</fullName>
        <shortName evidence="6">Tpx</shortName>
        <ecNumber evidence="6">1.11.1.24</ecNumber>
    </recommendedName>
    <alternativeName>
        <fullName evidence="6">Peroxiredoxin tpx</fullName>
        <shortName evidence="6">Prx</shortName>
    </alternativeName>
    <alternativeName>
        <fullName evidence="6">Thioredoxin peroxidase</fullName>
    </alternativeName>
    <alternativeName>
        <fullName evidence="6">Thioredoxin-dependent peroxiredoxin</fullName>
    </alternativeName>
</protein>
<dbReference type="PROSITE" id="PS51352">
    <property type="entry name" value="THIOREDOXIN_2"/>
    <property type="match status" value="1"/>
</dbReference>
<dbReference type="PROSITE" id="PS01265">
    <property type="entry name" value="TPX"/>
    <property type="match status" value="1"/>
</dbReference>
<dbReference type="HAMAP" id="MF_00269">
    <property type="entry name" value="Tpx"/>
    <property type="match status" value="1"/>
</dbReference>
<feature type="domain" description="Thioredoxin" evidence="7">
    <location>
        <begin position="16"/>
        <end position="162"/>
    </location>
</feature>
<dbReference type="InterPro" id="IPR002065">
    <property type="entry name" value="TPX"/>
</dbReference>
<dbReference type="InterPro" id="IPR050455">
    <property type="entry name" value="Tpx_Peroxidase_subfamily"/>
</dbReference>
<comment type="function">
    <text evidence="6">Thiol-specific peroxidase that catalyzes the reduction of hydrogen peroxide and organic hydroperoxides to water and alcohols, respectively. Plays a role in cell protection against oxidative stress by detoxifying peroxides.</text>
</comment>
<evidence type="ECO:0000256" key="4">
    <source>
        <dbReference type="ARBA" id="ARBA00023157"/>
    </source>
</evidence>
<dbReference type="InterPro" id="IPR013740">
    <property type="entry name" value="Redoxin"/>
</dbReference>
<evidence type="ECO:0000313" key="8">
    <source>
        <dbReference type="EMBL" id="STO07724.1"/>
    </source>
</evidence>
<dbReference type="RefSeq" id="WP_024371361.1">
    <property type="nucleotide sequence ID" value="NZ_UGGP01000001.1"/>
</dbReference>
<feature type="active site" description="Cysteine sulfenic acid (-SOH) intermediate" evidence="6">
    <location>
        <position position="57"/>
    </location>
</feature>
<dbReference type="Pfam" id="PF08534">
    <property type="entry name" value="Redoxin"/>
    <property type="match status" value="1"/>
</dbReference>
<dbReference type="EC" id="1.11.1.24" evidence="6"/>
<keyword evidence="1 6" id="KW-0575">Peroxidase</keyword>
<dbReference type="PANTHER" id="PTHR43110">
    <property type="entry name" value="THIOL PEROXIDASE"/>
    <property type="match status" value="1"/>
</dbReference>
<evidence type="ECO:0000256" key="5">
    <source>
        <dbReference type="ARBA" id="ARBA00023284"/>
    </source>
</evidence>
<organism evidence="8 9">
    <name type="scientific">Exiguobacterium aurantiacum</name>
    <dbReference type="NCBI Taxonomy" id="33987"/>
    <lineage>
        <taxon>Bacteria</taxon>
        <taxon>Bacillati</taxon>
        <taxon>Bacillota</taxon>
        <taxon>Bacilli</taxon>
        <taxon>Bacillales</taxon>
        <taxon>Bacillales Family XII. Incertae Sedis</taxon>
        <taxon>Exiguobacterium</taxon>
    </lineage>
</organism>
<dbReference type="InterPro" id="IPR036249">
    <property type="entry name" value="Thioredoxin-like_sf"/>
</dbReference>
<reference evidence="8 9" key="1">
    <citation type="submission" date="2018-06" db="EMBL/GenBank/DDBJ databases">
        <authorList>
            <consortium name="Pathogen Informatics"/>
            <person name="Doyle S."/>
        </authorList>
    </citation>
    <scope>NUCLEOTIDE SEQUENCE [LARGE SCALE GENOMIC DNA]</scope>
    <source>
        <strain evidence="8 9">NCTC13163</strain>
    </source>
</reference>
<keyword evidence="5 6" id="KW-0676">Redox-active center</keyword>
<comment type="catalytic activity">
    <reaction evidence="6">
        <text>a hydroperoxide + [thioredoxin]-dithiol = an alcohol + [thioredoxin]-disulfide + H2O</text>
        <dbReference type="Rhea" id="RHEA:62620"/>
        <dbReference type="Rhea" id="RHEA-COMP:10698"/>
        <dbReference type="Rhea" id="RHEA-COMP:10700"/>
        <dbReference type="ChEBI" id="CHEBI:15377"/>
        <dbReference type="ChEBI" id="CHEBI:29950"/>
        <dbReference type="ChEBI" id="CHEBI:30879"/>
        <dbReference type="ChEBI" id="CHEBI:35924"/>
        <dbReference type="ChEBI" id="CHEBI:50058"/>
        <dbReference type="EC" id="1.11.1.24"/>
    </reaction>
</comment>
<evidence type="ECO:0000313" key="9">
    <source>
        <dbReference type="Proteomes" id="UP000254060"/>
    </source>
</evidence>
<keyword evidence="3 6" id="KW-0560">Oxidoreductase</keyword>
<sequence length="162" mass="17584">MPTFKGNTVTLQGNPVKTGDKAPDFTALTTSLEEVSLASYPGKKLISVVPSIDTGLCDTQTRAFNENAASLGGTVLTVSNDLPFAQRRWCAASGLENVIMLSDHRDQSFAKSYGVLMEELRLLARSVFVIDSEGTVQYVQYMDEMTDEVDFDAALEAFDAAN</sequence>
<dbReference type="PANTHER" id="PTHR43110:SF1">
    <property type="entry name" value="THIOL PEROXIDASE"/>
    <property type="match status" value="1"/>
</dbReference>
<dbReference type="InterPro" id="IPR013766">
    <property type="entry name" value="Thioredoxin_domain"/>
</dbReference>
<dbReference type="OrthoDB" id="9781543at2"/>
<evidence type="ECO:0000256" key="2">
    <source>
        <dbReference type="ARBA" id="ARBA00022862"/>
    </source>
</evidence>
<dbReference type="InterPro" id="IPR018219">
    <property type="entry name" value="Tpx_CS"/>
</dbReference>
<evidence type="ECO:0000256" key="1">
    <source>
        <dbReference type="ARBA" id="ARBA00022559"/>
    </source>
</evidence>
<dbReference type="EMBL" id="UGGP01000001">
    <property type="protein sequence ID" value="STO07724.1"/>
    <property type="molecule type" value="Genomic_DNA"/>
</dbReference>
<proteinExistence type="inferred from homology"/>
<dbReference type="CDD" id="cd03014">
    <property type="entry name" value="PRX_Atyp2cys"/>
    <property type="match status" value="1"/>
</dbReference>
<evidence type="ECO:0000259" key="7">
    <source>
        <dbReference type="PROSITE" id="PS51352"/>
    </source>
</evidence>
<dbReference type="STRING" id="1397694.GCA_000702585_01587"/>
<comment type="subunit">
    <text evidence="6">Homodimer.</text>
</comment>
<evidence type="ECO:0000256" key="6">
    <source>
        <dbReference type="HAMAP-Rule" id="MF_00269"/>
    </source>
</evidence>